<keyword evidence="6" id="KW-0472">Membrane</keyword>
<protein>
    <submittedName>
        <fullName evidence="9">Chemotaxis protein</fullName>
    </submittedName>
</protein>
<dbReference type="Pfam" id="PF00015">
    <property type="entry name" value="MCPsignal"/>
    <property type="match status" value="1"/>
</dbReference>
<comment type="caution">
    <text evidence="9">The sequence shown here is derived from an EMBL/GenBank/DDBJ whole genome shotgun (WGS) entry which is preliminary data.</text>
</comment>
<keyword evidence="10" id="KW-1185">Reference proteome</keyword>
<dbReference type="EMBL" id="BOQL01000018">
    <property type="protein sequence ID" value="GIM65815.1"/>
    <property type="molecule type" value="Genomic_DNA"/>
</dbReference>
<dbReference type="AlphaFoldDB" id="A0A919S6G4"/>
<reference evidence="9" key="1">
    <citation type="submission" date="2021-03" db="EMBL/GenBank/DDBJ databases">
        <title>Whole genome shotgun sequence of Actinoplanes auranticolor NBRC 12245.</title>
        <authorList>
            <person name="Komaki H."/>
            <person name="Tamura T."/>
        </authorList>
    </citation>
    <scope>NUCLEOTIDE SEQUENCE</scope>
    <source>
        <strain evidence="9">NBRC 12245</strain>
    </source>
</reference>
<name>A0A919S6G4_9ACTN</name>
<evidence type="ECO:0000259" key="8">
    <source>
        <dbReference type="PROSITE" id="PS50885"/>
    </source>
</evidence>
<organism evidence="9 10">
    <name type="scientific">Actinoplanes auranticolor</name>
    <dbReference type="NCBI Taxonomy" id="47988"/>
    <lineage>
        <taxon>Bacteria</taxon>
        <taxon>Bacillati</taxon>
        <taxon>Actinomycetota</taxon>
        <taxon>Actinomycetes</taxon>
        <taxon>Micromonosporales</taxon>
        <taxon>Micromonosporaceae</taxon>
        <taxon>Actinoplanes</taxon>
    </lineage>
</organism>
<proteinExistence type="inferred from homology"/>
<accession>A0A919S6G4</accession>
<evidence type="ECO:0000256" key="5">
    <source>
        <dbReference type="PROSITE-ProRule" id="PRU00284"/>
    </source>
</evidence>
<dbReference type="Pfam" id="PF05227">
    <property type="entry name" value="CHASE3"/>
    <property type="match status" value="1"/>
</dbReference>
<feature type="transmembrane region" description="Helical" evidence="6">
    <location>
        <begin position="186"/>
        <end position="206"/>
    </location>
</feature>
<comment type="similarity">
    <text evidence="4">Belongs to the methyl-accepting chemotaxis (MCP) protein family.</text>
</comment>
<dbReference type="CDD" id="cd06225">
    <property type="entry name" value="HAMP"/>
    <property type="match status" value="1"/>
</dbReference>
<evidence type="ECO:0000256" key="4">
    <source>
        <dbReference type="ARBA" id="ARBA00029447"/>
    </source>
</evidence>
<dbReference type="PRINTS" id="PR00260">
    <property type="entry name" value="CHEMTRNSDUCR"/>
</dbReference>
<dbReference type="Gene3D" id="1.10.287.950">
    <property type="entry name" value="Methyl-accepting chemotaxis protein"/>
    <property type="match status" value="1"/>
</dbReference>
<evidence type="ECO:0000256" key="2">
    <source>
        <dbReference type="ARBA" id="ARBA00022989"/>
    </source>
</evidence>
<evidence type="ECO:0000313" key="10">
    <source>
        <dbReference type="Proteomes" id="UP000681340"/>
    </source>
</evidence>
<dbReference type="InterPro" id="IPR004089">
    <property type="entry name" value="MCPsignal_dom"/>
</dbReference>
<gene>
    <name evidence="9" type="ORF">Aau02nite_19910</name>
</gene>
<sequence length="525" mass="54764">MGWLHRIKYRLIAAFAVPLLVLCVVGAVAYHSTTTLEDNSGKVSHTYQVIEALAAVTSTLKDAETGQRGYLITGEDRYLAPYDSAKQSIDGAITAVADLTSDNAEQQARIARLRPLVDSKFAELADTIELRRTDGFAAAQAVVLTDKGKAVMDQIRTVIAELTDAETSLLATRATETTETADRARVAVLIGIVAAALLVLVLAFLLSRSILRPLTALTERLSEIADGEGDLTRRVDENRKDEFGPLAAAFNRFVAKIAGTIRQIGDQATSLAAASEQLSANSQQISGSAADTSRQVGGVADATESMSGALSTVAAGAEEMGASIREIASNAADASRAGAEAVDVAGEATRTVKELGTSSAEIDDVIKLITAIAEQTNLLALNATIEAARAGEMGKGFAVVASEVKDLAQETARATGDIGRRVTDIQTSATATTAAIDRMSQIILQVNDYQTTIASAVEEQTATTSEMARNISDASGSSRDISGSLTAVASAATETSTAIAGSQTAVNELATMSATLHTLVSQFKY</sequence>
<dbReference type="PROSITE" id="PS50885">
    <property type="entry name" value="HAMP"/>
    <property type="match status" value="1"/>
</dbReference>
<evidence type="ECO:0000259" key="7">
    <source>
        <dbReference type="PROSITE" id="PS50111"/>
    </source>
</evidence>
<dbReference type="GO" id="GO:0007165">
    <property type="term" value="P:signal transduction"/>
    <property type="evidence" value="ECO:0007669"/>
    <property type="project" value="UniProtKB-KW"/>
</dbReference>
<feature type="domain" description="HAMP" evidence="8">
    <location>
        <begin position="208"/>
        <end position="262"/>
    </location>
</feature>
<evidence type="ECO:0000256" key="1">
    <source>
        <dbReference type="ARBA" id="ARBA00022692"/>
    </source>
</evidence>
<dbReference type="InterPro" id="IPR007891">
    <property type="entry name" value="CHASE3"/>
</dbReference>
<evidence type="ECO:0000313" key="9">
    <source>
        <dbReference type="EMBL" id="GIM65815.1"/>
    </source>
</evidence>
<dbReference type="SUPFAM" id="SSF58104">
    <property type="entry name" value="Methyl-accepting chemotaxis protein (MCP) signaling domain"/>
    <property type="match status" value="1"/>
</dbReference>
<dbReference type="GO" id="GO:0016020">
    <property type="term" value="C:membrane"/>
    <property type="evidence" value="ECO:0007669"/>
    <property type="project" value="InterPro"/>
</dbReference>
<dbReference type="PANTHER" id="PTHR32089:SF112">
    <property type="entry name" value="LYSOZYME-LIKE PROTEIN-RELATED"/>
    <property type="match status" value="1"/>
</dbReference>
<dbReference type="PROSITE" id="PS50111">
    <property type="entry name" value="CHEMOTAXIS_TRANSDUC_2"/>
    <property type="match status" value="1"/>
</dbReference>
<dbReference type="SMART" id="SM00283">
    <property type="entry name" value="MA"/>
    <property type="match status" value="1"/>
</dbReference>
<evidence type="ECO:0000256" key="3">
    <source>
        <dbReference type="ARBA" id="ARBA00023224"/>
    </source>
</evidence>
<dbReference type="GO" id="GO:0004888">
    <property type="term" value="F:transmembrane signaling receptor activity"/>
    <property type="evidence" value="ECO:0007669"/>
    <property type="project" value="InterPro"/>
</dbReference>
<keyword evidence="2 6" id="KW-1133">Transmembrane helix</keyword>
<dbReference type="CDD" id="cd19410">
    <property type="entry name" value="HK9-like_sensor"/>
    <property type="match status" value="1"/>
</dbReference>
<dbReference type="PANTHER" id="PTHR32089">
    <property type="entry name" value="METHYL-ACCEPTING CHEMOTAXIS PROTEIN MCPB"/>
    <property type="match status" value="1"/>
</dbReference>
<evidence type="ECO:0000256" key="6">
    <source>
        <dbReference type="SAM" id="Phobius"/>
    </source>
</evidence>
<keyword evidence="3 5" id="KW-0807">Transducer</keyword>
<dbReference type="SMART" id="SM00304">
    <property type="entry name" value="HAMP"/>
    <property type="match status" value="1"/>
</dbReference>
<feature type="domain" description="Methyl-accepting transducer" evidence="7">
    <location>
        <begin position="267"/>
        <end position="510"/>
    </location>
</feature>
<dbReference type="Pfam" id="PF00672">
    <property type="entry name" value="HAMP"/>
    <property type="match status" value="1"/>
</dbReference>
<dbReference type="GO" id="GO:0006935">
    <property type="term" value="P:chemotaxis"/>
    <property type="evidence" value="ECO:0007669"/>
    <property type="project" value="InterPro"/>
</dbReference>
<dbReference type="Proteomes" id="UP000681340">
    <property type="component" value="Unassembled WGS sequence"/>
</dbReference>
<keyword evidence="1 6" id="KW-0812">Transmembrane</keyword>
<dbReference type="InterPro" id="IPR004090">
    <property type="entry name" value="Chemotax_Me-accpt_rcpt"/>
</dbReference>
<dbReference type="InterPro" id="IPR003660">
    <property type="entry name" value="HAMP_dom"/>
</dbReference>